<dbReference type="SUPFAM" id="SSF50998">
    <property type="entry name" value="Quinoprotein alcohol dehydrogenase-like"/>
    <property type="match status" value="1"/>
</dbReference>
<organism evidence="8 9">
    <name type="scientific">Legionella fallonii LLAP-10</name>
    <dbReference type="NCBI Taxonomy" id="1212491"/>
    <lineage>
        <taxon>Bacteria</taxon>
        <taxon>Pseudomonadati</taxon>
        <taxon>Pseudomonadota</taxon>
        <taxon>Gammaproteobacteria</taxon>
        <taxon>Legionellales</taxon>
        <taxon>Legionellaceae</taxon>
        <taxon>Legionella</taxon>
    </lineage>
</organism>
<dbReference type="GO" id="GO:0046872">
    <property type="term" value="F:metal ion binding"/>
    <property type="evidence" value="ECO:0007669"/>
    <property type="project" value="UniProtKB-KW"/>
</dbReference>
<keyword evidence="5" id="KW-0106">Calcium</keyword>
<keyword evidence="6" id="KW-0281">Fimbrium</keyword>
<dbReference type="Gene3D" id="2.130.10.10">
    <property type="entry name" value="YVTN repeat-like/Quinoprotein amine dehydrogenase"/>
    <property type="match status" value="1"/>
</dbReference>
<dbReference type="PROSITE" id="PS50234">
    <property type="entry name" value="VWFA"/>
    <property type="match status" value="1"/>
</dbReference>
<dbReference type="EMBL" id="LN614827">
    <property type="protein sequence ID" value="CEG58509.1"/>
    <property type="molecule type" value="Genomic_DNA"/>
</dbReference>
<keyword evidence="9" id="KW-1185">Reference proteome</keyword>
<dbReference type="GO" id="GO:0009289">
    <property type="term" value="C:pilus"/>
    <property type="evidence" value="ECO:0007669"/>
    <property type="project" value="UniProtKB-SubCell"/>
</dbReference>
<dbReference type="HOGENOM" id="CLU_280307_0_0_6"/>
<dbReference type="Gene3D" id="3.40.50.410">
    <property type="entry name" value="von Willebrand factor, type A domain"/>
    <property type="match status" value="1"/>
</dbReference>
<dbReference type="InterPro" id="IPR011047">
    <property type="entry name" value="Quinoprotein_ADH-like_sf"/>
</dbReference>
<evidence type="ECO:0000256" key="3">
    <source>
        <dbReference type="ARBA" id="ARBA00022558"/>
    </source>
</evidence>
<evidence type="ECO:0000256" key="4">
    <source>
        <dbReference type="ARBA" id="ARBA00022723"/>
    </source>
</evidence>
<evidence type="ECO:0000256" key="1">
    <source>
        <dbReference type="ARBA" id="ARBA00004561"/>
    </source>
</evidence>
<gene>
    <name evidence="8" type="ORF">LFA_3171</name>
</gene>
<accession>A0A098G931</accession>
<evidence type="ECO:0000313" key="8">
    <source>
        <dbReference type="EMBL" id="CEG58509.1"/>
    </source>
</evidence>
<comment type="similarity">
    <text evidence="2">Belongs to the PilY1 family.</text>
</comment>
<proteinExistence type="inferred from homology"/>
<comment type="subcellular location">
    <subcellularLocation>
        <location evidence="1">Fimbrium</location>
    </subcellularLocation>
</comment>
<dbReference type="Proteomes" id="UP000032430">
    <property type="component" value="Chromosome I"/>
</dbReference>
<evidence type="ECO:0000256" key="6">
    <source>
        <dbReference type="ARBA" id="ARBA00023263"/>
    </source>
</evidence>
<reference evidence="9" key="1">
    <citation type="submission" date="2014-09" db="EMBL/GenBank/DDBJ databases">
        <authorList>
            <person name="Gomez-Valero L."/>
        </authorList>
    </citation>
    <scope>NUCLEOTIDE SEQUENCE [LARGE SCALE GENOMIC DNA]</scope>
    <source>
        <strain evidence="9">ATCC700992</strain>
    </source>
</reference>
<dbReference type="InterPro" id="IPR015943">
    <property type="entry name" value="WD40/YVTN_repeat-like_dom_sf"/>
</dbReference>
<feature type="domain" description="VWFA" evidence="7">
    <location>
        <begin position="336"/>
        <end position="478"/>
    </location>
</feature>
<keyword evidence="4" id="KW-0479">Metal-binding</keyword>
<keyword evidence="3" id="KW-1029">Fimbrium biogenesis</keyword>
<dbReference type="KEGG" id="lfa:LFA_3171"/>
<dbReference type="AlphaFoldDB" id="A0A098G931"/>
<evidence type="ECO:0000256" key="5">
    <source>
        <dbReference type="ARBA" id="ARBA00022837"/>
    </source>
</evidence>
<protein>
    <submittedName>
        <fullName evidence="8">Putative type-4 fimbrial biogenesis pilY1-related protein</fullName>
    </submittedName>
</protein>
<dbReference type="InterPro" id="IPR002035">
    <property type="entry name" value="VWF_A"/>
</dbReference>
<dbReference type="Pfam" id="PF05567">
    <property type="entry name" value="T4P_PilY1"/>
    <property type="match status" value="1"/>
</dbReference>
<dbReference type="STRING" id="1212491.LFA_3171"/>
<dbReference type="InterPro" id="IPR008707">
    <property type="entry name" value="B-propeller_PilY1"/>
</dbReference>
<name>A0A098G931_9GAMM</name>
<dbReference type="InterPro" id="IPR036465">
    <property type="entry name" value="vWFA_dom_sf"/>
</dbReference>
<evidence type="ECO:0000313" key="9">
    <source>
        <dbReference type="Proteomes" id="UP000032430"/>
    </source>
</evidence>
<evidence type="ECO:0000256" key="2">
    <source>
        <dbReference type="ARBA" id="ARBA00008387"/>
    </source>
</evidence>
<sequence>MSSPIHPQVLILIGNSQSMDGTLSGAIMTGSGSLASSLSSLNNSSSPVNYTVPAGFTPPVQAANSSGLAPYTVTQSGHLVDNGPSRLNVAKAGVKAIIQAYMQSTDFSLATYSTSGASTYNTWVYYMSPQTSNFVFTNTQVTGNRYIANPCYNYSSDSSTISSNCSSIGSFFGSTLVSSSLYMQIGESSDDPNINDVLYAGSGFPGIFLTYSGPSPASPYPPNFSLSNYNNGSVLITYQKSAPNIGSFGTSPTNAGFVPYSPQVIYAQRGFGYYGSQTANTGTILVPMTTAGTNPTTTSVTNAINAFLPYLLPETNSSTTTEIKDIATQSPIAGLLAKANSYLTALGTTSGNGCPQKKYVILISDGLPTEDLSGNLWPPLGSAAAIGYGVSATFNADGSLKSTNDQALTNTINNIKTLNANGILTYVIGLGAGVNPTINPQAAATLTAMAVAGGTNNYYPATDPTSLVNDLNNIMVSIQNGSFTTSAASVSSTQLSNGAVEYVTSFVSNDTPYQDWTGNLQAISLNSTTGFPTGTIIWAAQGLLDTLVAGTGWSATRLIATWNPSTSAGVPFEWANISTAQQSQLQPSDTLGQSRLQYLRGNTALEIRNGGTFRNRSHILGDIIDSQVVYVGPPEGAIQASSYTSFVSSQKNRQPMLYVGANDGMLHAFNASTGKELFAFIPNAVFSNLHNLTASLYNQSHLFFVDGSPQSGDVQFADSSWHTIVVSGENAGGNSIFALDVTNPISINSETLLAQSVLWEFTDSDLGLTYSPPQIAEIGSSSSTPLTFAVFFGNGYNNPNNNAVLYAVNPQTGALLTKINLCTAVPSACNANAPQGLSSVTVANSNGLQGVPITVVYAGDLQGNLWAIDVTDPSPANWTTRLLFQAKDSGGNAQPITTTPVVTLNPNYPRRQGLFIMFGTGQLLTASDLLNTQTQSIYGVWDKPSANTTFTRSNLQQQTLSQVSPAQSGLSQTILTVTSNTINWLSQDGWFVDLPSAGQRTITNPALLNGAFIATLNTPPLTACGSAFSSMLLELNYKTGGAFSNAQLDVAGNGNLNNQPKFNGSYAVGIGLSNSYANAPTLIGTNKNGNSVILITQSNGTQSSVINPNNTPRKIGWWQLQ</sequence>
<dbReference type="SUPFAM" id="SSF53300">
    <property type="entry name" value="vWA-like"/>
    <property type="match status" value="1"/>
</dbReference>
<evidence type="ECO:0000259" key="7">
    <source>
        <dbReference type="PROSITE" id="PS50234"/>
    </source>
</evidence>